<reference evidence="9 10" key="1">
    <citation type="submission" date="2020-02" db="EMBL/GenBank/DDBJ databases">
        <title>Bird 10,000 Genomes (B10K) Project - Family phase.</title>
        <authorList>
            <person name="Zhang G."/>
        </authorList>
    </citation>
    <scope>NUCLEOTIDE SEQUENCE [LARGE SCALE GENOMIC DNA]</scope>
    <source>
        <strain evidence="9">B10K-DU-013-51</strain>
        <tissue evidence="9">Mixed tissue sample</tissue>
    </source>
</reference>
<keyword evidence="4 7" id="KW-0863">Zinc-finger</keyword>
<dbReference type="PANTHER" id="PTHR23226:SF416">
    <property type="entry name" value="FI01424P"/>
    <property type="match status" value="1"/>
</dbReference>
<accession>A0A7L4NP92</accession>
<dbReference type="GO" id="GO:0032259">
    <property type="term" value="P:methylation"/>
    <property type="evidence" value="ECO:0007669"/>
    <property type="project" value="UniProtKB-KW"/>
</dbReference>
<dbReference type="Proteomes" id="UP000586704">
    <property type="component" value="Unassembled WGS sequence"/>
</dbReference>
<keyword evidence="9" id="KW-0808">Transferase</keyword>
<feature type="domain" description="C2H2-type" evidence="8">
    <location>
        <begin position="32"/>
        <end position="59"/>
    </location>
</feature>
<evidence type="ECO:0000256" key="3">
    <source>
        <dbReference type="ARBA" id="ARBA00022737"/>
    </source>
</evidence>
<keyword evidence="6" id="KW-0539">Nucleus</keyword>
<dbReference type="OrthoDB" id="9439903at2759"/>
<dbReference type="FunFam" id="3.30.160.60:FF:000417">
    <property type="entry name" value="Zinc finger protein"/>
    <property type="match status" value="1"/>
</dbReference>
<sequence length="70" mass="7671">EKPYTCGQCGKSFTQSKNLIKHQRTHSGARPHRCGQCGRGFAQSTNLLKHQRVHAPRGQPLPCPDCGLGC</sequence>
<dbReference type="SUPFAM" id="SSF57667">
    <property type="entry name" value="beta-beta-alpha zinc fingers"/>
    <property type="match status" value="1"/>
</dbReference>
<evidence type="ECO:0000256" key="6">
    <source>
        <dbReference type="ARBA" id="ARBA00023242"/>
    </source>
</evidence>
<dbReference type="FunFam" id="3.30.160.60:FF:001049">
    <property type="entry name" value="zinc finger protein 319"/>
    <property type="match status" value="1"/>
</dbReference>
<dbReference type="GO" id="GO:0000978">
    <property type="term" value="F:RNA polymerase II cis-regulatory region sequence-specific DNA binding"/>
    <property type="evidence" value="ECO:0007669"/>
    <property type="project" value="TreeGrafter"/>
</dbReference>
<dbReference type="GO" id="GO:0000981">
    <property type="term" value="F:DNA-binding transcription factor activity, RNA polymerase II-specific"/>
    <property type="evidence" value="ECO:0007669"/>
    <property type="project" value="TreeGrafter"/>
</dbReference>
<evidence type="ECO:0000259" key="8">
    <source>
        <dbReference type="PROSITE" id="PS50157"/>
    </source>
</evidence>
<comment type="subcellular location">
    <subcellularLocation>
        <location evidence="1">Nucleus</location>
    </subcellularLocation>
</comment>
<dbReference type="Pfam" id="PF00096">
    <property type="entry name" value="zf-C2H2"/>
    <property type="match status" value="2"/>
</dbReference>
<comment type="caution">
    <text evidence="9">The sequence shown here is derived from an EMBL/GenBank/DDBJ whole genome shotgun (WGS) entry which is preliminary data.</text>
</comment>
<dbReference type="PROSITE" id="PS00028">
    <property type="entry name" value="ZINC_FINGER_C2H2_1"/>
    <property type="match status" value="2"/>
</dbReference>
<evidence type="ECO:0000256" key="5">
    <source>
        <dbReference type="ARBA" id="ARBA00022833"/>
    </source>
</evidence>
<feature type="non-terminal residue" evidence="9">
    <location>
        <position position="1"/>
    </location>
</feature>
<dbReference type="GO" id="GO:0008168">
    <property type="term" value="F:methyltransferase activity"/>
    <property type="evidence" value="ECO:0007669"/>
    <property type="project" value="UniProtKB-KW"/>
</dbReference>
<name>A0A7L4NP92_9AVES</name>
<evidence type="ECO:0000313" key="9">
    <source>
        <dbReference type="EMBL" id="NXY91746.1"/>
    </source>
</evidence>
<feature type="non-terminal residue" evidence="9">
    <location>
        <position position="70"/>
    </location>
</feature>
<dbReference type="PANTHER" id="PTHR23226">
    <property type="entry name" value="ZINC FINGER AND SCAN DOMAIN-CONTAINING"/>
    <property type="match status" value="1"/>
</dbReference>
<evidence type="ECO:0000256" key="4">
    <source>
        <dbReference type="ARBA" id="ARBA00022771"/>
    </source>
</evidence>
<keyword evidence="3" id="KW-0677">Repeat</keyword>
<dbReference type="EMBL" id="VYZU01206705">
    <property type="protein sequence ID" value="NXY91746.1"/>
    <property type="molecule type" value="Genomic_DNA"/>
</dbReference>
<evidence type="ECO:0000256" key="2">
    <source>
        <dbReference type="ARBA" id="ARBA00022723"/>
    </source>
</evidence>
<dbReference type="InterPro" id="IPR013087">
    <property type="entry name" value="Znf_C2H2_type"/>
</dbReference>
<dbReference type="AlphaFoldDB" id="A0A7L4NP92"/>
<gene>
    <name evidence="9" type="primary">Prdm9</name>
    <name evidence="9" type="ORF">CEYCYA_R03536</name>
</gene>
<dbReference type="PROSITE" id="PS50157">
    <property type="entry name" value="ZINC_FINGER_C2H2_2"/>
    <property type="match status" value="2"/>
</dbReference>
<keyword evidence="9" id="KW-0489">Methyltransferase</keyword>
<organism evidence="9 10">
    <name type="scientific">Ceyx cyanopectus</name>
    <name type="common">Indigo-banded kingfisher</name>
    <dbReference type="NCBI Taxonomy" id="390723"/>
    <lineage>
        <taxon>Eukaryota</taxon>
        <taxon>Metazoa</taxon>
        <taxon>Chordata</taxon>
        <taxon>Craniata</taxon>
        <taxon>Vertebrata</taxon>
        <taxon>Euteleostomi</taxon>
        <taxon>Archelosauria</taxon>
        <taxon>Archosauria</taxon>
        <taxon>Dinosauria</taxon>
        <taxon>Saurischia</taxon>
        <taxon>Theropoda</taxon>
        <taxon>Coelurosauria</taxon>
        <taxon>Aves</taxon>
        <taxon>Neognathae</taxon>
        <taxon>Neoaves</taxon>
        <taxon>Telluraves</taxon>
        <taxon>Coraciimorphae</taxon>
        <taxon>Coraciiformes</taxon>
        <taxon>Alcedinidae</taxon>
        <taxon>Ceyx</taxon>
    </lineage>
</organism>
<dbReference type="GO" id="GO:0008270">
    <property type="term" value="F:zinc ion binding"/>
    <property type="evidence" value="ECO:0007669"/>
    <property type="project" value="UniProtKB-KW"/>
</dbReference>
<evidence type="ECO:0000313" key="10">
    <source>
        <dbReference type="Proteomes" id="UP000586704"/>
    </source>
</evidence>
<evidence type="ECO:0000256" key="1">
    <source>
        <dbReference type="ARBA" id="ARBA00004123"/>
    </source>
</evidence>
<keyword evidence="2" id="KW-0479">Metal-binding</keyword>
<dbReference type="SMART" id="SM00355">
    <property type="entry name" value="ZnF_C2H2"/>
    <property type="match status" value="2"/>
</dbReference>
<dbReference type="GO" id="GO:0005634">
    <property type="term" value="C:nucleus"/>
    <property type="evidence" value="ECO:0007669"/>
    <property type="project" value="UniProtKB-SubCell"/>
</dbReference>
<dbReference type="Gene3D" id="3.30.160.60">
    <property type="entry name" value="Classic Zinc Finger"/>
    <property type="match status" value="2"/>
</dbReference>
<protein>
    <submittedName>
        <fullName evidence="9">PRDM9 methyltransferase</fullName>
    </submittedName>
</protein>
<dbReference type="InterPro" id="IPR036236">
    <property type="entry name" value="Znf_C2H2_sf"/>
</dbReference>
<feature type="domain" description="C2H2-type" evidence="8">
    <location>
        <begin position="4"/>
        <end position="31"/>
    </location>
</feature>
<keyword evidence="5" id="KW-0862">Zinc</keyword>
<proteinExistence type="predicted"/>
<keyword evidence="10" id="KW-1185">Reference proteome</keyword>
<evidence type="ECO:0000256" key="7">
    <source>
        <dbReference type="PROSITE-ProRule" id="PRU00042"/>
    </source>
</evidence>